<dbReference type="Proteomes" id="UP000784294">
    <property type="component" value="Unassembled WGS sequence"/>
</dbReference>
<gene>
    <name evidence="1" type="ORF">PXEA_LOCUS36235</name>
</gene>
<keyword evidence="2" id="KW-1185">Reference proteome</keyword>
<proteinExistence type="predicted"/>
<name>A0A3S5BW37_9PLAT</name>
<sequence length="167" mass="18576">MVKVVFILKRLATLTAPAYNLLEDLLRPVQRFVTTLAKPIHLINNTPFTLLTTASRNVSDLVAEAESDLAFEHPRGSANVVSKDGANLASWSSMLGDADRERQMMLFLMSRLQPILILAVGAAQHWPCDFQLTSMKTFHSTAPAFKGIHIYVFLLSMHTMASGNWFS</sequence>
<comment type="caution">
    <text evidence="1">The sequence shown here is derived from an EMBL/GenBank/DDBJ whole genome shotgun (WGS) entry which is preliminary data.</text>
</comment>
<reference evidence="1" key="1">
    <citation type="submission" date="2018-11" db="EMBL/GenBank/DDBJ databases">
        <authorList>
            <consortium name="Pathogen Informatics"/>
        </authorList>
    </citation>
    <scope>NUCLEOTIDE SEQUENCE</scope>
</reference>
<protein>
    <submittedName>
        <fullName evidence="1">Uncharacterized protein</fullName>
    </submittedName>
</protein>
<evidence type="ECO:0000313" key="2">
    <source>
        <dbReference type="Proteomes" id="UP000784294"/>
    </source>
</evidence>
<accession>A0A3S5BW37</accession>
<dbReference type="EMBL" id="CAAALY010276603">
    <property type="protein sequence ID" value="VEL42795.1"/>
    <property type="molecule type" value="Genomic_DNA"/>
</dbReference>
<dbReference type="AlphaFoldDB" id="A0A3S5BW37"/>
<organism evidence="1 2">
    <name type="scientific">Protopolystoma xenopodis</name>
    <dbReference type="NCBI Taxonomy" id="117903"/>
    <lineage>
        <taxon>Eukaryota</taxon>
        <taxon>Metazoa</taxon>
        <taxon>Spiralia</taxon>
        <taxon>Lophotrochozoa</taxon>
        <taxon>Platyhelminthes</taxon>
        <taxon>Monogenea</taxon>
        <taxon>Polyopisthocotylea</taxon>
        <taxon>Polystomatidea</taxon>
        <taxon>Polystomatidae</taxon>
        <taxon>Protopolystoma</taxon>
    </lineage>
</organism>
<evidence type="ECO:0000313" key="1">
    <source>
        <dbReference type="EMBL" id="VEL42795.1"/>
    </source>
</evidence>